<dbReference type="SUPFAM" id="SSF55957">
    <property type="entry name" value="Phosphoglucomutase, C-terminal domain"/>
    <property type="match status" value="1"/>
</dbReference>
<dbReference type="EMBL" id="LBXN01000073">
    <property type="protein sequence ID" value="KKR31344.1"/>
    <property type="molecule type" value="Genomic_DNA"/>
</dbReference>
<protein>
    <submittedName>
        <fullName evidence="12">Phosphomannomutase</fullName>
    </submittedName>
</protein>
<reference evidence="12 13" key="1">
    <citation type="journal article" date="2015" name="Nature">
        <title>rRNA introns, odd ribosomes, and small enigmatic genomes across a large radiation of phyla.</title>
        <authorList>
            <person name="Brown C.T."/>
            <person name="Hug L.A."/>
            <person name="Thomas B.C."/>
            <person name="Sharon I."/>
            <person name="Castelle C.J."/>
            <person name="Singh A."/>
            <person name="Wilkins M.J."/>
            <person name="Williams K.H."/>
            <person name="Banfield J.F."/>
        </authorList>
    </citation>
    <scope>NUCLEOTIDE SEQUENCE [LARGE SCALE GENOMIC DNA]</scope>
</reference>
<feature type="domain" description="Alpha-D-phosphohexomutase alpha/beta/alpha" evidence="10">
    <location>
        <begin position="155"/>
        <end position="252"/>
    </location>
</feature>
<dbReference type="Proteomes" id="UP000034539">
    <property type="component" value="Unassembled WGS sequence"/>
</dbReference>
<dbReference type="Pfam" id="PF02879">
    <property type="entry name" value="PGM_PMM_II"/>
    <property type="match status" value="1"/>
</dbReference>
<keyword evidence="6" id="KW-0413">Isomerase</keyword>
<dbReference type="GO" id="GO:0005975">
    <property type="term" value="P:carbohydrate metabolic process"/>
    <property type="evidence" value="ECO:0007669"/>
    <property type="project" value="InterPro"/>
</dbReference>
<evidence type="ECO:0000256" key="4">
    <source>
        <dbReference type="ARBA" id="ARBA00022723"/>
    </source>
</evidence>
<comment type="caution">
    <text evidence="12">The sequence shown here is derived from an EMBL/GenBank/DDBJ whole genome shotgun (WGS) entry which is preliminary data.</text>
</comment>
<organism evidence="12 13">
    <name type="scientific">Candidatus Gottesmanbacteria bacterium GW2011_GWC2_39_8</name>
    <dbReference type="NCBI Taxonomy" id="1618450"/>
    <lineage>
        <taxon>Bacteria</taxon>
        <taxon>Candidatus Gottesmaniibacteriota</taxon>
    </lineage>
</organism>
<dbReference type="InterPro" id="IPR036900">
    <property type="entry name" value="A-D-PHexomutase_C_sf"/>
</dbReference>
<evidence type="ECO:0000259" key="10">
    <source>
        <dbReference type="Pfam" id="PF02879"/>
    </source>
</evidence>
<dbReference type="Pfam" id="PF00408">
    <property type="entry name" value="PGM_PMM_IV"/>
    <property type="match status" value="1"/>
</dbReference>
<dbReference type="Gene3D" id="3.40.120.10">
    <property type="entry name" value="Alpha-D-Glucose-1,6-Bisphosphate, subunit A, domain 3"/>
    <property type="match status" value="3"/>
</dbReference>
<dbReference type="PANTHER" id="PTHR43771:SF2">
    <property type="entry name" value="PHOSPHOMANNOMUTASE_PHOSPHOGLUCOMUTASE"/>
    <property type="match status" value="1"/>
</dbReference>
<gene>
    <name evidence="12" type="ORF">UT63_C0073G0010</name>
</gene>
<evidence type="ECO:0000313" key="12">
    <source>
        <dbReference type="EMBL" id="KKR31344.1"/>
    </source>
</evidence>
<evidence type="ECO:0000259" key="11">
    <source>
        <dbReference type="Pfam" id="PF02880"/>
    </source>
</evidence>
<evidence type="ECO:0000256" key="6">
    <source>
        <dbReference type="ARBA" id="ARBA00023235"/>
    </source>
</evidence>
<comment type="cofactor">
    <cofactor evidence="1">
        <name>Mg(2+)</name>
        <dbReference type="ChEBI" id="CHEBI:18420"/>
    </cofactor>
</comment>
<dbReference type="Pfam" id="PF02878">
    <property type="entry name" value="PGM_PMM_I"/>
    <property type="match status" value="1"/>
</dbReference>
<evidence type="ECO:0000256" key="3">
    <source>
        <dbReference type="ARBA" id="ARBA00022553"/>
    </source>
</evidence>
<dbReference type="InterPro" id="IPR005846">
    <property type="entry name" value="A-D-PHexomutase_a/b/a-III"/>
</dbReference>
<dbReference type="InterPro" id="IPR016066">
    <property type="entry name" value="A-D-PHexomutase_CS"/>
</dbReference>
<dbReference type="Gene3D" id="3.30.310.50">
    <property type="entry name" value="Alpha-D-phosphohexomutase, C-terminal domain"/>
    <property type="match status" value="1"/>
</dbReference>
<evidence type="ECO:0000256" key="2">
    <source>
        <dbReference type="ARBA" id="ARBA00010231"/>
    </source>
</evidence>
<dbReference type="GO" id="GO:0016868">
    <property type="term" value="F:intramolecular phosphotransferase activity"/>
    <property type="evidence" value="ECO:0007669"/>
    <property type="project" value="InterPro"/>
</dbReference>
<evidence type="ECO:0000313" key="13">
    <source>
        <dbReference type="Proteomes" id="UP000034539"/>
    </source>
</evidence>
<feature type="domain" description="Alpha-D-phosphohexomutase alpha/beta/alpha" evidence="11">
    <location>
        <begin position="257"/>
        <end position="365"/>
    </location>
</feature>
<dbReference type="PROSITE" id="PS00710">
    <property type="entry name" value="PGM_PMM"/>
    <property type="match status" value="1"/>
</dbReference>
<comment type="similarity">
    <text evidence="2 7">Belongs to the phosphohexose mutase family.</text>
</comment>
<evidence type="ECO:0000256" key="1">
    <source>
        <dbReference type="ARBA" id="ARBA00001946"/>
    </source>
</evidence>
<dbReference type="PANTHER" id="PTHR43771">
    <property type="entry name" value="PHOSPHOMANNOMUTASE"/>
    <property type="match status" value="1"/>
</dbReference>
<sequence length="463" mass="51915">MANLKKTMFREYDLRGMVNDEELNENSMYIIGKAYAAMLAKREIKNAVLGFDYREYSEKLANSIQKALLDSGIDVINLGMITTPMAYAGQYYYHTKGGVMITASHNPNGWSGVKLSTDYSHTLVPDEMKELYDLTVSEQFVAGQGNLKTDDEYQTYFDDLTKRVKLGRKIKVVVNTGNGGVGAYLPKMLRALGVEVVDLLTNLDWTFPRYSPNPSQVEMMEDTGKKVVETGADLGIAIDADGDRLGLTDEKGETIWPDRWLILLSRQMLAKYPGSKIVFDVKCSQALEEDIKSHGGTPIMWKTGHSYIKAKVSGENAILGGEFSGHIFYNKPEFYGFDDAIFATLKMIEFLSNENKTFSELLAETPSYVSSPNYQPSCPDEVKYGIVDKLTKEFKDEGYEVIDINGARVKFGDGWGLVRASSNMQVLVLRFEAKTQGRLDEIIKVFKAKLDKFPEIGKEWKSG</sequence>
<dbReference type="GO" id="GO:0000287">
    <property type="term" value="F:magnesium ion binding"/>
    <property type="evidence" value="ECO:0007669"/>
    <property type="project" value="InterPro"/>
</dbReference>
<evidence type="ECO:0000256" key="5">
    <source>
        <dbReference type="ARBA" id="ARBA00022842"/>
    </source>
</evidence>
<feature type="domain" description="Alpha-D-phosphohexomutase C-terminal" evidence="8">
    <location>
        <begin position="396"/>
        <end position="443"/>
    </location>
</feature>
<dbReference type="PRINTS" id="PR00509">
    <property type="entry name" value="PGMPMM"/>
</dbReference>
<dbReference type="CDD" id="cd03089">
    <property type="entry name" value="PMM_PGM"/>
    <property type="match status" value="1"/>
</dbReference>
<keyword evidence="3" id="KW-0597">Phosphoprotein</keyword>
<dbReference type="Pfam" id="PF02880">
    <property type="entry name" value="PGM_PMM_III"/>
    <property type="match status" value="1"/>
</dbReference>
<feature type="domain" description="Alpha-D-phosphohexomutase alpha/beta/alpha" evidence="9">
    <location>
        <begin position="7"/>
        <end position="139"/>
    </location>
</feature>
<accession>A0A0G0PT46</accession>
<dbReference type="InterPro" id="IPR005844">
    <property type="entry name" value="A-D-PHexomutase_a/b/a-I"/>
</dbReference>
<dbReference type="InterPro" id="IPR005841">
    <property type="entry name" value="Alpha-D-phosphohexomutase_SF"/>
</dbReference>
<evidence type="ECO:0000259" key="9">
    <source>
        <dbReference type="Pfam" id="PF02878"/>
    </source>
</evidence>
<dbReference type="InterPro" id="IPR016055">
    <property type="entry name" value="A-D-PHexomutase_a/b/a-I/II/III"/>
</dbReference>
<dbReference type="InterPro" id="IPR005843">
    <property type="entry name" value="A-D-PHexomutase_C"/>
</dbReference>
<name>A0A0G0PT46_9BACT</name>
<keyword evidence="5 7" id="KW-0460">Magnesium</keyword>
<evidence type="ECO:0000256" key="7">
    <source>
        <dbReference type="RuleBase" id="RU004326"/>
    </source>
</evidence>
<proteinExistence type="inferred from homology"/>
<evidence type="ECO:0000259" key="8">
    <source>
        <dbReference type="Pfam" id="PF00408"/>
    </source>
</evidence>
<dbReference type="SUPFAM" id="SSF53738">
    <property type="entry name" value="Phosphoglucomutase, first 3 domains"/>
    <property type="match status" value="3"/>
</dbReference>
<keyword evidence="4 7" id="KW-0479">Metal-binding</keyword>
<dbReference type="AlphaFoldDB" id="A0A0G0PT46"/>
<dbReference type="InterPro" id="IPR005845">
    <property type="entry name" value="A-D-PHexomutase_a/b/a-II"/>
</dbReference>